<evidence type="ECO:0000256" key="5">
    <source>
        <dbReference type="ARBA" id="ARBA00022692"/>
    </source>
</evidence>
<keyword evidence="10" id="KW-1185">Reference proteome</keyword>
<feature type="transmembrane region" description="Helical" evidence="8">
    <location>
        <begin position="273"/>
        <end position="294"/>
    </location>
</feature>
<reference evidence="9 10" key="1">
    <citation type="journal article" date="2016" name="Int. J. Syst. Evol. Microbiol.">
        <title>Chitinibacter fontanus sp. nov., isolated from a spring.</title>
        <authorList>
            <person name="Sheu S.Y."/>
            <person name="Li Y.S."/>
            <person name="Young C.C."/>
            <person name="Chen W.M."/>
        </authorList>
    </citation>
    <scope>NUCLEOTIDE SEQUENCE [LARGE SCALE GENOMIC DNA]</scope>
    <source>
        <strain evidence="9 10">STM-7</strain>
    </source>
</reference>
<feature type="transmembrane region" description="Helical" evidence="8">
    <location>
        <begin position="330"/>
        <end position="347"/>
    </location>
</feature>
<dbReference type="EMBL" id="CP058952">
    <property type="protein sequence ID" value="QLI82466.1"/>
    <property type="molecule type" value="Genomic_DNA"/>
</dbReference>
<dbReference type="InterPro" id="IPR050297">
    <property type="entry name" value="LipidA_mod_glycosyltrf_83"/>
</dbReference>
<dbReference type="PANTHER" id="PTHR33908">
    <property type="entry name" value="MANNOSYLTRANSFERASE YKCB-RELATED"/>
    <property type="match status" value="1"/>
</dbReference>
<evidence type="ECO:0000256" key="1">
    <source>
        <dbReference type="ARBA" id="ARBA00004651"/>
    </source>
</evidence>
<evidence type="ECO:0000313" key="9">
    <source>
        <dbReference type="EMBL" id="QLI82466.1"/>
    </source>
</evidence>
<accession>A0A7D5ZF43</accession>
<gene>
    <name evidence="9" type="ORF">HZU75_13535</name>
</gene>
<proteinExistence type="predicted"/>
<evidence type="ECO:0000256" key="4">
    <source>
        <dbReference type="ARBA" id="ARBA00022679"/>
    </source>
</evidence>
<dbReference type="KEGG" id="cfon:HZU75_13535"/>
<dbReference type="GO" id="GO:0009103">
    <property type="term" value="P:lipopolysaccharide biosynthetic process"/>
    <property type="evidence" value="ECO:0007669"/>
    <property type="project" value="UniProtKB-ARBA"/>
</dbReference>
<feature type="transmembrane region" description="Helical" evidence="8">
    <location>
        <begin position="359"/>
        <end position="381"/>
    </location>
</feature>
<feature type="transmembrane region" description="Helical" evidence="8">
    <location>
        <begin position="306"/>
        <end position="324"/>
    </location>
</feature>
<dbReference type="GO" id="GO:0005886">
    <property type="term" value="C:plasma membrane"/>
    <property type="evidence" value="ECO:0007669"/>
    <property type="project" value="UniProtKB-SubCell"/>
</dbReference>
<dbReference type="GO" id="GO:0016763">
    <property type="term" value="F:pentosyltransferase activity"/>
    <property type="evidence" value="ECO:0007669"/>
    <property type="project" value="TreeGrafter"/>
</dbReference>
<evidence type="ECO:0000313" key="10">
    <source>
        <dbReference type="Proteomes" id="UP000510822"/>
    </source>
</evidence>
<evidence type="ECO:0008006" key="11">
    <source>
        <dbReference type="Google" id="ProtNLM"/>
    </source>
</evidence>
<keyword evidence="3" id="KW-0328">Glycosyltransferase</keyword>
<dbReference type="AlphaFoldDB" id="A0A7D5ZF43"/>
<feature type="transmembrane region" description="Helical" evidence="8">
    <location>
        <begin position="78"/>
        <end position="96"/>
    </location>
</feature>
<evidence type="ECO:0000256" key="7">
    <source>
        <dbReference type="ARBA" id="ARBA00023136"/>
    </source>
</evidence>
<feature type="transmembrane region" description="Helical" evidence="8">
    <location>
        <begin position="401"/>
        <end position="420"/>
    </location>
</feature>
<feature type="transmembrane region" description="Helical" evidence="8">
    <location>
        <begin position="216"/>
        <end position="238"/>
    </location>
</feature>
<protein>
    <recommendedName>
        <fullName evidence="11">Glycosyltransferase family 39 protein</fullName>
    </recommendedName>
</protein>
<organism evidence="9 10">
    <name type="scientific">Chitinibacter fontanus</name>
    <dbReference type="NCBI Taxonomy" id="1737446"/>
    <lineage>
        <taxon>Bacteria</taxon>
        <taxon>Pseudomonadati</taxon>
        <taxon>Pseudomonadota</taxon>
        <taxon>Betaproteobacteria</taxon>
        <taxon>Neisseriales</taxon>
        <taxon>Chitinibacteraceae</taxon>
        <taxon>Chitinibacter</taxon>
    </lineage>
</organism>
<keyword evidence="4" id="KW-0808">Transferase</keyword>
<feature type="transmembrane region" description="Helical" evidence="8">
    <location>
        <begin position="21"/>
        <end position="39"/>
    </location>
</feature>
<comment type="subcellular location">
    <subcellularLocation>
        <location evidence="1">Cell membrane</location>
        <topology evidence="1">Multi-pass membrane protein</topology>
    </subcellularLocation>
</comment>
<feature type="transmembrane region" description="Helical" evidence="8">
    <location>
        <begin position="176"/>
        <end position="209"/>
    </location>
</feature>
<feature type="transmembrane region" description="Helical" evidence="8">
    <location>
        <begin position="432"/>
        <end position="452"/>
    </location>
</feature>
<keyword evidence="2" id="KW-1003">Cell membrane</keyword>
<evidence type="ECO:0000256" key="8">
    <source>
        <dbReference type="SAM" id="Phobius"/>
    </source>
</evidence>
<dbReference type="RefSeq" id="WP_180306546.1">
    <property type="nucleotide sequence ID" value="NZ_CP058952.1"/>
</dbReference>
<sequence length="542" mass="59598">MLTYTPKSASAHSPVKEQDKPWLLVLLCLFWLLPGLVGHDPWKPEENENAALVISLLRSNNWVVPYLADQPYFETAPLYFWIAASLANALTWFGIAVHDAARLTSGLWMGMAFWGAGLAGREIFGHRFGRLTVVLLLGSLGLLVWGHHIAPAVLLVAANAWLIYALALSLRQPLWAGVLLGLSLLVMLLGATWADALLGLMVALGILVLPQWRKSTALVTIVTAIIIALPLAALWGYALQSQSPVLFQAWWRNFAWGAYGGAQTVQWLQQPGYLLSLLPWFAWPVLPLAMWSLWINRAELQFNSRWSLLLWFTSAQFIFVFFAGHTSEAIALPLLIAFSLIATRGVDDLRRGAASALNSFAILTFGLGAVTLWLIWGMLFFEQPQVVKYFSRYSSASIAVDPYGFIFAFIATVLWGGVLLRRRAMGRKALTNWGCGLILVLAVTVGLFQDWINAGKTYRPVADAVHILVSKIQPGCIDAVGLPSAPLGAIAYFGTAKLETDPANECAMAIRAASNVPKQPWTALAQARRLGESKESFVIYLK</sequence>
<feature type="transmembrane region" description="Helical" evidence="8">
    <location>
        <begin position="127"/>
        <end position="145"/>
    </location>
</feature>
<keyword evidence="7 8" id="KW-0472">Membrane</keyword>
<feature type="transmembrane region" description="Helical" evidence="8">
    <location>
        <begin position="103"/>
        <end position="121"/>
    </location>
</feature>
<keyword evidence="5 8" id="KW-0812">Transmembrane</keyword>
<feature type="transmembrane region" description="Helical" evidence="8">
    <location>
        <begin position="152"/>
        <end position="170"/>
    </location>
</feature>
<evidence type="ECO:0000256" key="6">
    <source>
        <dbReference type="ARBA" id="ARBA00022989"/>
    </source>
</evidence>
<keyword evidence="6 8" id="KW-1133">Transmembrane helix</keyword>
<dbReference type="PANTHER" id="PTHR33908:SF11">
    <property type="entry name" value="MEMBRANE PROTEIN"/>
    <property type="match status" value="1"/>
</dbReference>
<dbReference type="Proteomes" id="UP000510822">
    <property type="component" value="Chromosome"/>
</dbReference>
<evidence type="ECO:0000256" key="2">
    <source>
        <dbReference type="ARBA" id="ARBA00022475"/>
    </source>
</evidence>
<evidence type="ECO:0000256" key="3">
    <source>
        <dbReference type="ARBA" id="ARBA00022676"/>
    </source>
</evidence>
<name>A0A7D5ZF43_9NEIS</name>